<dbReference type="GO" id="GO:0005524">
    <property type="term" value="F:ATP binding"/>
    <property type="evidence" value="ECO:0007669"/>
    <property type="project" value="UniProtKB-KW"/>
</dbReference>
<keyword evidence="1" id="KW-0547">Nucleotide-binding</keyword>
<dbReference type="AlphaFoldDB" id="A0A3R0Q8Q3"/>
<gene>
    <name evidence="1" type="ORF">DTI44_12045</name>
</gene>
<accession>A0A3R0Q8Q3</accession>
<dbReference type="EMBL" id="RTTD01000020">
    <property type="protein sequence ID" value="MJY19103.1"/>
    <property type="molecule type" value="Genomic_DNA"/>
</dbReference>
<evidence type="ECO:0000313" key="1">
    <source>
        <dbReference type="EMBL" id="MJY19103.1"/>
    </source>
</evidence>
<dbReference type="InterPro" id="IPR036890">
    <property type="entry name" value="HATPase_C_sf"/>
</dbReference>
<dbReference type="Pfam" id="PF13589">
    <property type="entry name" value="HATPase_c_3"/>
    <property type="match status" value="1"/>
</dbReference>
<dbReference type="Proteomes" id="UP000839535">
    <property type="component" value="Unassembled WGS sequence"/>
</dbReference>
<reference evidence="1" key="1">
    <citation type="submission" date="2018-07" db="EMBL/GenBank/DDBJ databases">
        <authorList>
            <consortium name="GenomeTrakr network: Whole genome sequencing for foodborne pathogen traceback"/>
        </authorList>
    </citation>
    <scope>NUCLEOTIDE SEQUENCE [LARGE SCALE GENOMIC DNA]</scope>
    <source>
        <strain evidence="1">NC_WHO_S053</strain>
    </source>
</reference>
<protein>
    <submittedName>
        <fullName evidence="1">ATP-binding protein</fullName>
    </submittedName>
</protein>
<comment type="caution">
    <text evidence="1">The sequence shown here is derived from an EMBL/GenBank/DDBJ whole genome shotgun (WGS) entry which is preliminary data.</text>
</comment>
<keyword evidence="1" id="KW-0067">ATP-binding</keyword>
<dbReference type="SUPFAM" id="SSF55874">
    <property type="entry name" value="ATPase domain of HSP90 chaperone/DNA topoisomerase II/histidine kinase"/>
    <property type="match status" value="1"/>
</dbReference>
<organism evidence="1">
    <name type="scientific">Salmonella enteritidis</name>
    <dbReference type="NCBI Taxonomy" id="149539"/>
    <lineage>
        <taxon>Bacteria</taxon>
        <taxon>Pseudomonadati</taxon>
        <taxon>Pseudomonadota</taxon>
        <taxon>Gammaproteobacteria</taxon>
        <taxon>Enterobacterales</taxon>
        <taxon>Enterobacteriaceae</taxon>
        <taxon>Salmonella</taxon>
    </lineage>
</organism>
<name>A0A3R0Q8Q3_SALEN</name>
<proteinExistence type="predicted"/>
<sequence length="438" mass="50294">MTTQSNNDNKINANPTKEFFIEMLTRDIALDRAILDLIDNSVDASRQENKPTSWIKLYLSEDKFEIYDNCGGMDRHIAQNYAFRFGRPSNSPETPNSVGQFGVGMKRTLFKLGKNFIVESRKNDISFRIKIDVDEWKSREEKDWTFDIEDAQDLDLQNGETKITVTNLYPEISSQFSLDTFKNLLSNEISYAHFKSINKGLKIFINGIQASEYKLSLLSTQEIKPFRKEITSDDVHINIIAGISERDFKKGGWYIVCNGRLVESAEQSSTTGWGEDKIPQYHADFAFFRGIVEFDCINSSKLPWTTTKTGVDSNNQIYKTALHHMKIAMRQIIAFLRNRSKEDSQYKESLLDKRPLNDAIHTAIHNSKQIVPTDVEISEQFIAPDPIEPLSEPKETSIQYKVLTEEINIVKESLGVTTNSEVGKQTFNYYMEYECKNV</sequence>
<dbReference type="Gene3D" id="3.30.565.10">
    <property type="entry name" value="Histidine kinase-like ATPase, C-terminal domain"/>
    <property type="match status" value="1"/>
</dbReference>